<gene>
    <name evidence="2" type="ORF">SAMEA4873562_03793</name>
</gene>
<accession>A0A486WRG1</accession>
<organism evidence="2">
    <name type="scientific">Klebsiella pneumoniae</name>
    <dbReference type="NCBI Taxonomy" id="573"/>
    <lineage>
        <taxon>Bacteria</taxon>
        <taxon>Pseudomonadati</taxon>
        <taxon>Pseudomonadota</taxon>
        <taxon>Gammaproteobacteria</taxon>
        <taxon>Enterobacterales</taxon>
        <taxon>Enterobacteriaceae</taxon>
        <taxon>Klebsiella/Raoultella group</taxon>
        <taxon>Klebsiella</taxon>
        <taxon>Klebsiella pneumoniae complex</taxon>
    </lineage>
</organism>
<evidence type="ECO:0000313" key="2">
    <source>
        <dbReference type="EMBL" id="VGM65789.1"/>
    </source>
</evidence>
<name>A0A486WRG1_KLEPN</name>
<proteinExistence type="predicted"/>
<feature type="transmembrane region" description="Helical" evidence="1">
    <location>
        <begin position="6"/>
        <end position="23"/>
    </location>
</feature>
<sequence length="41" mass="5070">MLTAIWLTFFIYAGFYYTGMFSVKRNNNNEQKKRTQRNRPY</sequence>
<evidence type="ECO:0000256" key="1">
    <source>
        <dbReference type="SAM" id="Phobius"/>
    </source>
</evidence>
<keyword evidence="1" id="KW-0812">Transmembrane</keyword>
<reference evidence="2" key="1">
    <citation type="submission" date="2019-03" db="EMBL/GenBank/DDBJ databases">
        <authorList>
            <consortium name="Pathogen Informatics"/>
        </authorList>
    </citation>
    <scope>NUCLEOTIDE SEQUENCE</scope>
    <source>
        <strain evidence="2">5012STDY7626361</strain>
    </source>
</reference>
<keyword evidence="1" id="KW-1133">Transmembrane helix</keyword>
<dbReference type="AlphaFoldDB" id="A0A486WRG1"/>
<protein>
    <submittedName>
        <fullName evidence="2">Uncharacterized protein</fullName>
    </submittedName>
</protein>
<dbReference type="EMBL" id="CAAHDK010000009">
    <property type="protein sequence ID" value="VGM65789.1"/>
    <property type="molecule type" value="Genomic_DNA"/>
</dbReference>
<keyword evidence="1" id="KW-0472">Membrane</keyword>